<organism evidence="1 2">
    <name type="scientific">Phycicoccus duodecadis</name>
    <dbReference type="NCBI Taxonomy" id="173053"/>
    <lineage>
        <taxon>Bacteria</taxon>
        <taxon>Bacillati</taxon>
        <taxon>Actinomycetota</taxon>
        <taxon>Actinomycetes</taxon>
        <taxon>Micrococcales</taxon>
        <taxon>Intrasporangiaceae</taxon>
        <taxon>Phycicoccus</taxon>
    </lineage>
</organism>
<keyword evidence="1" id="KW-0808">Transferase</keyword>
<protein>
    <submittedName>
        <fullName evidence="1">Putative nucleotidyltransferase-like protein</fullName>
    </submittedName>
</protein>
<keyword evidence="2" id="KW-1185">Reference proteome</keyword>
<dbReference type="InterPro" id="IPR039498">
    <property type="entry name" value="NTP_transf_5"/>
</dbReference>
<proteinExistence type="predicted"/>
<dbReference type="EMBL" id="PJNE01000001">
    <property type="protein sequence ID" value="PKW27091.1"/>
    <property type="molecule type" value="Genomic_DNA"/>
</dbReference>
<evidence type="ECO:0000313" key="2">
    <source>
        <dbReference type="Proteomes" id="UP000233781"/>
    </source>
</evidence>
<dbReference type="Pfam" id="PF14907">
    <property type="entry name" value="NTP_transf_5"/>
    <property type="match status" value="1"/>
</dbReference>
<dbReference type="GO" id="GO:0016740">
    <property type="term" value="F:transferase activity"/>
    <property type="evidence" value="ECO:0007669"/>
    <property type="project" value="UniProtKB-KW"/>
</dbReference>
<name>A0A2N3YJP6_9MICO</name>
<comment type="caution">
    <text evidence="1">The sequence shown here is derived from an EMBL/GenBank/DDBJ whole genome shotgun (WGS) entry which is preliminary data.</text>
</comment>
<sequence length="291" mass="30868">MTEALAVPLAVRVELAHAAVQRLAEGAGVDLLHIKGPAVAPGLRGHTGASADADVLVRPDGVDRLMAALVAHGWRLETGFASGSAFDHAANLYHPGWGLLDVHRLYPGMGRDPAAAFAALWAERGTTALAHVPCPVPSPVGQSLVLLLHAARTRVGGEHPDIAPNWTARSEEHRRAVRALAERTGSTVALAAATGALDEHRGTPEAALWEVFAHDDDRLGEWRARWRSARGPAAKASVAVRSVGVNRYYLRQRLGHEPSRAEVGAAFVRRLRVGARALAARARRSRTGGAA</sequence>
<evidence type="ECO:0000313" key="1">
    <source>
        <dbReference type="EMBL" id="PKW27091.1"/>
    </source>
</evidence>
<dbReference type="OrthoDB" id="3782133at2"/>
<dbReference type="AlphaFoldDB" id="A0A2N3YJP6"/>
<dbReference type="Proteomes" id="UP000233781">
    <property type="component" value="Unassembled WGS sequence"/>
</dbReference>
<gene>
    <name evidence="1" type="ORF">ATL31_1926</name>
</gene>
<reference evidence="1 2" key="1">
    <citation type="submission" date="2017-12" db="EMBL/GenBank/DDBJ databases">
        <title>Sequencing the genomes of 1000 Actinobacteria strains.</title>
        <authorList>
            <person name="Klenk H.-P."/>
        </authorList>
    </citation>
    <scope>NUCLEOTIDE SEQUENCE [LARGE SCALE GENOMIC DNA]</scope>
    <source>
        <strain evidence="1 2">DSM 12806</strain>
    </source>
</reference>
<accession>A0A2N3YJP6</accession>
<dbReference type="RefSeq" id="WP_158239826.1">
    <property type="nucleotide sequence ID" value="NZ_PJNE01000001.1"/>
</dbReference>